<evidence type="ECO:0000256" key="1">
    <source>
        <dbReference type="SAM" id="MobiDB-lite"/>
    </source>
</evidence>
<organism evidence="2 3">
    <name type="scientific">Acrobeloides nanus</name>
    <dbReference type="NCBI Taxonomy" id="290746"/>
    <lineage>
        <taxon>Eukaryota</taxon>
        <taxon>Metazoa</taxon>
        <taxon>Ecdysozoa</taxon>
        <taxon>Nematoda</taxon>
        <taxon>Chromadorea</taxon>
        <taxon>Rhabditida</taxon>
        <taxon>Tylenchina</taxon>
        <taxon>Cephalobomorpha</taxon>
        <taxon>Cephaloboidea</taxon>
        <taxon>Cephalobidae</taxon>
        <taxon>Acrobeloides</taxon>
    </lineage>
</organism>
<feature type="compositionally biased region" description="Basic and acidic residues" evidence="1">
    <location>
        <begin position="32"/>
        <end position="47"/>
    </location>
</feature>
<feature type="compositionally biased region" description="Polar residues" evidence="1">
    <location>
        <begin position="1"/>
        <end position="11"/>
    </location>
</feature>
<dbReference type="WBParaSite" id="ACRNAN_scaffold1150.g16795.t1">
    <property type="protein sequence ID" value="ACRNAN_scaffold1150.g16795.t1"/>
    <property type="gene ID" value="ACRNAN_scaffold1150.g16795"/>
</dbReference>
<dbReference type="InterPro" id="IPR011735">
    <property type="entry name" value="WlaTC/HtrL_glycosyltransf"/>
</dbReference>
<sequence length="532" mass="62284">MIDTTTRTPTMSKITRPTTTSSITIPTTTKPRTREPWSDRFRTDHRFHPWPYPHTTTSSSIRSPTTTSPSQRTITTSITTRTTTTTTQIPRTTIYSRIHIPDKPRHPHIIHHNHQFPHIHIPAVHHTTTRRQQIPHIHHWTRHPHVPAYYFTTLATTITTTTKPTETTRPTTTTETEVITVDSKIDDDENVFWLPIVTRPTTTTAKVDEFWFPQTTKKLTPHEYSLTPTHQHPYTTTRAYPSIETHRKVSEEHHHHHKHHRRREAPVIVTALLDIGRGTWPRFTRPFDLYLSYLMDLLAIQNHIIIYCDKAVSEFIYSQTGLNGLDLDRIQVVEISLMDLPFYRYKSEMQSILEWEKENWDPTWDKRMREHPESLYVDYDILVNSKAYFLLNATIISRFPGEFFVWVDAGYGHGSQDTIPRSLWTPKLPHGVMTVVKITPEYQQANKSTLDLVYRKNWVVISGGFIAGDKKAISRFYTFYHRNFLALLDARKVDDDQTVLLMTYLDLCKELCRDFNVLHGDWFDAFKLLPSQ</sequence>
<keyword evidence="2" id="KW-1185">Reference proteome</keyword>
<dbReference type="AlphaFoldDB" id="A0A914CJP1"/>
<accession>A0A914CJP1</accession>
<feature type="compositionally biased region" description="Low complexity" evidence="1">
    <location>
        <begin position="12"/>
        <end position="30"/>
    </location>
</feature>
<feature type="compositionally biased region" description="Low complexity" evidence="1">
    <location>
        <begin position="55"/>
        <end position="73"/>
    </location>
</feature>
<feature type="region of interest" description="Disordered" evidence="1">
    <location>
        <begin position="1"/>
        <end position="73"/>
    </location>
</feature>
<evidence type="ECO:0000313" key="3">
    <source>
        <dbReference type="WBParaSite" id="ACRNAN_scaffold1150.g16795.t1"/>
    </source>
</evidence>
<reference evidence="3" key="1">
    <citation type="submission" date="2022-11" db="UniProtKB">
        <authorList>
            <consortium name="WormBaseParasite"/>
        </authorList>
    </citation>
    <scope>IDENTIFICATION</scope>
</reference>
<name>A0A914CJP1_9BILA</name>
<proteinExistence type="predicted"/>
<protein>
    <submittedName>
        <fullName evidence="3">Uncharacterized protein</fullName>
    </submittedName>
</protein>
<evidence type="ECO:0000313" key="2">
    <source>
        <dbReference type="Proteomes" id="UP000887540"/>
    </source>
</evidence>
<dbReference type="Proteomes" id="UP000887540">
    <property type="component" value="Unplaced"/>
</dbReference>
<dbReference type="Pfam" id="PF09612">
    <property type="entry name" value="HtrL_YibB"/>
    <property type="match status" value="1"/>
</dbReference>